<comment type="similarity">
    <text evidence="1">Belongs to the UPF0311 family.</text>
</comment>
<dbReference type="InterPro" id="IPR020915">
    <property type="entry name" value="UPF0311"/>
</dbReference>
<organism evidence="2 3">
    <name type="scientific">Aurantiacibacter xanthus</name>
    <dbReference type="NCBI Taxonomy" id="1784712"/>
    <lineage>
        <taxon>Bacteria</taxon>
        <taxon>Pseudomonadati</taxon>
        <taxon>Pseudomonadota</taxon>
        <taxon>Alphaproteobacteria</taxon>
        <taxon>Sphingomonadales</taxon>
        <taxon>Erythrobacteraceae</taxon>
        <taxon>Aurantiacibacter</taxon>
    </lineage>
</organism>
<comment type="caution">
    <text evidence="2">The sequence shown here is derived from an EMBL/GenBank/DDBJ whole genome shotgun (WGS) entry which is preliminary data.</text>
</comment>
<dbReference type="EMBL" id="QXFM01000073">
    <property type="protein sequence ID" value="RIV88157.1"/>
    <property type="molecule type" value="Genomic_DNA"/>
</dbReference>
<accession>A0A3A1P4S8</accession>
<proteinExistence type="inferred from homology"/>
<keyword evidence="3" id="KW-1185">Reference proteome</keyword>
<evidence type="ECO:0000313" key="2">
    <source>
        <dbReference type="EMBL" id="RIV88157.1"/>
    </source>
</evidence>
<evidence type="ECO:0000256" key="1">
    <source>
        <dbReference type="HAMAP-Rule" id="MF_00775"/>
    </source>
</evidence>
<dbReference type="PANTHER" id="PTHR37315:SF1">
    <property type="entry name" value="UPF0311 PROTEIN BLR7842"/>
    <property type="match status" value="1"/>
</dbReference>
<dbReference type="RefSeq" id="WP_119592581.1">
    <property type="nucleotide sequence ID" value="NZ_QXFM01000073.1"/>
</dbReference>
<reference evidence="2 3" key="1">
    <citation type="submission" date="2018-08" db="EMBL/GenBank/DDBJ databases">
        <title>Erythrobacter zhengii sp.nov., a bacterium isolated from deep-sea sediment.</title>
        <authorList>
            <person name="Fang C."/>
            <person name="Wu Y.-H."/>
            <person name="Sun C."/>
            <person name="Wang H."/>
            <person name="Cheng H."/>
            <person name="Meng F.-X."/>
            <person name="Wang C.-S."/>
            <person name="Xu X.-W."/>
        </authorList>
    </citation>
    <scope>NUCLEOTIDE SEQUENCE [LARGE SCALE GENOMIC DNA]</scope>
    <source>
        <strain evidence="2 3">CCTCC AB 2015396</strain>
    </source>
</reference>
<gene>
    <name evidence="2" type="ORF">D2V17_08190</name>
</gene>
<sequence>MKLEFALEIRVSLGARMHMHIAEDYTRGAVLIEGGTFAGIDGLSGIIVPKSGGDFPLVRADGGGRFESQYLLQTDDGTTILKRSAGVRHAPPEVVRQLLAGEQVDPHSYYMRMTPRFEAPEGPYDWLNRTIFVGVGRRNPTGSVFRYWKVV</sequence>
<dbReference type="AlphaFoldDB" id="A0A3A1P4S8"/>
<dbReference type="PANTHER" id="PTHR37315">
    <property type="entry name" value="UPF0311 PROTEIN BLR7842"/>
    <property type="match status" value="1"/>
</dbReference>
<dbReference type="Gene3D" id="2.40.160.20">
    <property type="match status" value="1"/>
</dbReference>
<dbReference type="OrthoDB" id="5294829at2"/>
<dbReference type="Proteomes" id="UP000265366">
    <property type="component" value="Unassembled WGS sequence"/>
</dbReference>
<evidence type="ECO:0000313" key="3">
    <source>
        <dbReference type="Proteomes" id="UP000265366"/>
    </source>
</evidence>
<dbReference type="HAMAP" id="MF_00775">
    <property type="entry name" value="UPF0311"/>
    <property type="match status" value="1"/>
</dbReference>
<name>A0A3A1P4S8_9SPHN</name>
<dbReference type="Pfam" id="PF11578">
    <property type="entry name" value="DUF3237"/>
    <property type="match status" value="1"/>
</dbReference>
<protein>
    <recommendedName>
        <fullName evidence="1">UPF0311 protein D2V17_08190</fullName>
    </recommendedName>
</protein>